<keyword evidence="10" id="KW-1185">Reference proteome</keyword>
<dbReference type="SUPFAM" id="SSF53032">
    <property type="entry name" value="tRNA-intron endonuclease catalytic domain-like"/>
    <property type="match status" value="1"/>
</dbReference>
<evidence type="ECO:0000259" key="7">
    <source>
        <dbReference type="Pfam" id="PF01974"/>
    </source>
</evidence>
<organism evidence="9 10">
    <name type="scientific">Hymenolepis diminuta</name>
    <name type="common">Rat tapeworm</name>
    <dbReference type="NCBI Taxonomy" id="6216"/>
    <lineage>
        <taxon>Eukaryota</taxon>
        <taxon>Metazoa</taxon>
        <taxon>Spiralia</taxon>
        <taxon>Lophotrochozoa</taxon>
        <taxon>Platyhelminthes</taxon>
        <taxon>Cestoda</taxon>
        <taxon>Eucestoda</taxon>
        <taxon>Cyclophyllidea</taxon>
        <taxon>Hymenolepididae</taxon>
        <taxon>Hymenolepis</taxon>
    </lineage>
</organism>
<evidence type="ECO:0000256" key="5">
    <source>
        <dbReference type="ARBA" id="ARBA00034031"/>
    </source>
</evidence>
<feature type="region of interest" description="Disordered" evidence="6">
    <location>
        <begin position="138"/>
        <end position="207"/>
    </location>
</feature>
<proteinExistence type="inferred from homology"/>
<sequence length="394" mass="44695">MSLSSQTLDKNDKIVIQMSPWGGYFVWIAKHVEQLRNKHRIIGHLSDGPNGPSTNAAHFISLPLMLSLEETVFLLYCEIAELRSTLPVRDLNPPLPKTLYEFDLTLNQHYKESTEVFKLQKRQKTLCYYSEILKGQKKQKERQAARSGKLTPTAKESAGSKRSEKKQRRLKRRKMAASSVKLTDYLDNDYSSTEGPDDSIPQGPLPTFDELISTSSRHEEEGKIVKFIPIHRPRPTPKEWIREGEHPPLPVPFESRGSIEEVARWLLDVSSKSRSESDEATIIRCRVFEDLWSKGFYVTCSAAKMGGDFLVYQGDPLFYHASHIVIANPPQAPIHLSRLAASLRIANSVRKALVIATSKSNKESQDGPTIVTYTSLYWMGSRIPPQKCILPFMK</sequence>
<feature type="domain" description="tRNA intron endonuclease catalytic" evidence="7">
    <location>
        <begin position="283"/>
        <end position="363"/>
    </location>
</feature>
<protein>
    <recommendedName>
        <fullName evidence="2">tRNA-intron lyase</fullName>
        <ecNumber evidence="2">4.6.1.16</ecNumber>
    </recommendedName>
</protein>
<comment type="similarity">
    <text evidence="1">Belongs to the tRNA-intron endonuclease family.</text>
</comment>
<evidence type="ECO:0000256" key="3">
    <source>
        <dbReference type="ARBA" id="ARBA00022694"/>
    </source>
</evidence>
<dbReference type="GO" id="GO:0005634">
    <property type="term" value="C:nucleus"/>
    <property type="evidence" value="ECO:0007669"/>
    <property type="project" value="UniProtKB-ARBA"/>
</dbReference>
<dbReference type="InterPro" id="IPR006677">
    <property type="entry name" value="tRNA_intron_Endonuc_cat-like"/>
</dbReference>
<dbReference type="PANTHER" id="PTHR13070:SF0">
    <property type="entry name" value="TRNA-SPLICING ENDONUCLEASE SUBUNIT SEN34"/>
    <property type="match status" value="1"/>
</dbReference>
<feature type="compositionally biased region" description="Basic residues" evidence="6">
    <location>
        <begin position="163"/>
        <end position="175"/>
    </location>
</feature>
<dbReference type="CDD" id="cd22363">
    <property type="entry name" value="tRNA-intron_lyase_C"/>
    <property type="match status" value="1"/>
</dbReference>
<accession>A0A564YTG7</accession>
<dbReference type="Pfam" id="PF01974">
    <property type="entry name" value="tRNA_int_endo"/>
    <property type="match status" value="1"/>
</dbReference>
<dbReference type="GO" id="GO:0003676">
    <property type="term" value="F:nucleic acid binding"/>
    <property type="evidence" value="ECO:0007669"/>
    <property type="project" value="InterPro"/>
</dbReference>
<keyword evidence="3" id="KW-0819">tRNA processing</keyword>
<evidence type="ECO:0000313" key="9">
    <source>
        <dbReference type="EMBL" id="VUZ50567.1"/>
    </source>
</evidence>
<evidence type="ECO:0000313" key="10">
    <source>
        <dbReference type="Proteomes" id="UP000321570"/>
    </source>
</evidence>
<comment type="catalytic activity">
    <reaction evidence="5">
        <text>pretRNA = a 3'-half-tRNA molecule with a 5'-OH end + a 5'-half-tRNA molecule with a 2',3'-cyclic phosphate end + an intron with a 2',3'-cyclic phosphate and a 5'-hydroxyl terminus.</text>
        <dbReference type="EC" id="4.6.1.16"/>
    </reaction>
</comment>
<dbReference type="InterPro" id="IPR036167">
    <property type="entry name" value="tRNA_intron_Endo_cat-like_sf"/>
</dbReference>
<dbReference type="GO" id="GO:0000213">
    <property type="term" value="F:tRNA-intron lyase activity"/>
    <property type="evidence" value="ECO:0007669"/>
    <property type="project" value="UniProtKB-EC"/>
</dbReference>
<reference evidence="9 10" key="1">
    <citation type="submission" date="2019-07" db="EMBL/GenBank/DDBJ databases">
        <authorList>
            <person name="Jastrzebski P J."/>
            <person name="Paukszto L."/>
            <person name="Jastrzebski P J."/>
        </authorList>
    </citation>
    <scope>NUCLEOTIDE SEQUENCE [LARGE SCALE GENOMIC DNA]</scope>
    <source>
        <strain evidence="9 10">WMS-il1</strain>
    </source>
</reference>
<dbReference type="EMBL" id="CABIJS010000377">
    <property type="protein sequence ID" value="VUZ50567.1"/>
    <property type="molecule type" value="Genomic_DNA"/>
</dbReference>
<keyword evidence="4" id="KW-0456">Lyase</keyword>
<dbReference type="Gene3D" id="3.40.1350.10">
    <property type="match status" value="1"/>
</dbReference>
<evidence type="ECO:0000259" key="8">
    <source>
        <dbReference type="Pfam" id="PF26577"/>
    </source>
</evidence>
<evidence type="ECO:0000256" key="4">
    <source>
        <dbReference type="ARBA" id="ARBA00023239"/>
    </source>
</evidence>
<dbReference type="InterPro" id="IPR011856">
    <property type="entry name" value="tRNA_endonuc-like_dom_sf"/>
</dbReference>
<dbReference type="GO" id="GO:0000379">
    <property type="term" value="P:tRNA-type intron splice site recognition and cleavage"/>
    <property type="evidence" value="ECO:0007669"/>
    <property type="project" value="TreeGrafter"/>
</dbReference>
<dbReference type="Proteomes" id="UP000321570">
    <property type="component" value="Unassembled WGS sequence"/>
</dbReference>
<dbReference type="InterPro" id="IPR059049">
    <property type="entry name" value="TSEN34_N"/>
</dbReference>
<name>A0A564YTG7_HYMDI</name>
<dbReference type="EC" id="4.6.1.16" evidence="2"/>
<evidence type="ECO:0000256" key="6">
    <source>
        <dbReference type="SAM" id="MobiDB-lite"/>
    </source>
</evidence>
<gene>
    <name evidence="9" type="ORF">WMSIL1_LOCUS9360</name>
</gene>
<feature type="domain" description="TSEN34 N-terminal" evidence="8">
    <location>
        <begin position="16"/>
        <end position="82"/>
    </location>
</feature>
<evidence type="ECO:0000256" key="1">
    <source>
        <dbReference type="ARBA" id="ARBA00008078"/>
    </source>
</evidence>
<dbReference type="AlphaFoldDB" id="A0A564YTG7"/>
<evidence type="ECO:0000256" key="2">
    <source>
        <dbReference type="ARBA" id="ARBA00012573"/>
    </source>
</evidence>
<dbReference type="PANTHER" id="PTHR13070">
    <property type="entry name" value="TRNA-SPLICING ENDONUCLEASE SUBUNIT SEN34-RELATED"/>
    <property type="match status" value="1"/>
</dbReference>
<dbReference type="Pfam" id="PF26577">
    <property type="entry name" value="TSEN34_N"/>
    <property type="match status" value="1"/>
</dbReference>